<dbReference type="PRINTS" id="PR00355">
    <property type="entry name" value="ADRENODOXIN"/>
</dbReference>
<feature type="domain" description="2Fe-2S ferredoxin-type" evidence="7">
    <location>
        <begin position="2"/>
        <end position="105"/>
    </location>
</feature>
<dbReference type="STRING" id="1076937.SAMN04488120_10972"/>
<dbReference type="Pfam" id="PF00111">
    <property type="entry name" value="Fer2"/>
    <property type="match status" value="1"/>
</dbReference>
<dbReference type="AlphaFoldDB" id="A0A1I2JQJ2"/>
<dbReference type="Proteomes" id="UP000199771">
    <property type="component" value="Unassembled WGS sequence"/>
</dbReference>
<dbReference type="Gene3D" id="3.10.20.30">
    <property type="match status" value="1"/>
</dbReference>
<dbReference type="InterPro" id="IPR012675">
    <property type="entry name" value="Beta-grasp_dom_sf"/>
</dbReference>
<dbReference type="RefSeq" id="WP_091534391.1">
    <property type="nucleotide sequence ID" value="NZ_FOOC01000009.1"/>
</dbReference>
<dbReference type="GO" id="GO:0005829">
    <property type="term" value="C:cytosol"/>
    <property type="evidence" value="ECO:0007669"/>
    <property type="project" value="TreeGrafter"/>
</dbReference>
<proteinExistence type="inferred from homology"/>
<gene>
    <name evidence="8" type="ORF">SAMN04488120_10972</name>
</gene>
<dbReference type="PANTHER" id="PTHR23426">
    <property type="entry name" value="FERREDOXIN/ADRENODOXIN"/>
    <property type="match status" value="1"/>
</dbReference>
<dbReference type="GO" id="GO:0046872">
    <property type="term" value="F:metal ion binding"/>
    <property type="evidence" value="ECO:0007669"/>
    <property type="project" value="UniProtKB-KW"/>
</dbReference>
<name>A0A1I2JQJ2_9GAMM</name>
<dbReference type="PROSITE" id="PS51085">
    <property type="entry name" value="2FE2S_FER_2"/>
    <property type="match status" value="1"/>
</dbReference>
<keyword evidence="3" id="KW-0479">Metal-binding</keyword>
<evidence type="ECO:0000256" key="6">
    <source>
        <dbReference type="ARBA" id="ARBA00034078"/>
    </source>
</evidence>
<keyword evidence="4" id="KW-0408">Iron</keyword>
<dbReference type="GO" id="GO:0140647">
    <property type="term" value="P:P450-containing electron transport chain"/>
    <property type="evidence" value="ECO:0007669"/>
    <property type="project" value="InterPro"/>
</dbReference>
<dbReference type="InterPro" id="IPR001041">
    <property type="entry name" value="2Fe-2S_ferredoxin-type"/>
</dbReference>
<evidence type="ECO:0000313" key="9">
    <source>
        <dbReference type="Proteomes" id="UP000199771"/>
    </source>
</evidence>
<dbReference type="GO" id="GO:0051537">
    <property type="term" value="F:2 iron, 2 sulfur cluster binding"/>
    <property type="evidence" value="ECO:0007669"/>
    <property type="project" value="UniProtKB-KW"/>
</dbReference>
<dbReference type="GO" id="GO:0009055">
    <property type="term" value="F:electron transfer activity"/>
    <property type="evidence" value="ECO:0007669"/>
    <property type="project" value="TreeGrafter"/>
</dbReference>
<dbReference type="InterPro" id="IPR001055">
    <property type="entry name" value="Adrenodoxin-like"/>
</dbReference>
<comment type="similarity">
    <text evidence="1">Belongs to the adrenodoxin/putidaredoxin family.</text>
</comment>
<dbReference type="EMBL" id="FOOC01000009">
    <property type="protein sequence ID" value="SFF57062.1"/>
    <property type="molecule type" value="Genomic_DNA"/>
</dbReference>
<organism evidence="8 9">
    <name type="scientific">Fontimonas thermophila</name>
    <dbReference type="NCBI Taxonomy" id="1076937"/>
    <lineage>
        <taxon>Bacteria</taxon>
        <taxon>Pseudomonadati</taxon>
        <taxon>Pseudomonadota</taxon>
        <taxon>Gammaproteobacteria</taxon>
        <taxon>Nevskiales</taxon>
        <taxon>Nevskiaceae</taxon>
        <taxon>Fontimonas</taxon>
    </lineage>
</organism>
<evidence type="ECO:0000313" key="8">
    <source>
        <dbReference type="EMBL" id="SFF57062.1"/>
    </source>
</evidence>
<dbReference type="CDD" id="cd00207">
    <property type="entry name" value="fer2"/>
    <property type="match status" value="1"/>
</dbReference>
<evidence type="ECO:0000259" key="7">
    <source>
        <dbReference type="PROSITE" id="PS51085"/>
    </source>
</evidence>
<sequence>MPAVTFVLASGAIQEVPLTEGSSLMEIAKMHAVPGIDGDCGGCCACGTCHVIVDEAWRNRLPPITSAEAQMLAIHAGADPGSRLACQIPATAALDGLRVRVPDHQF</sequence>
<evidence type="ECO:0000256" key="2">
    <source>
        <dbReference type="ARBA" id="ARBA00022714"/>
    </source>
</evidence>
<dbReference type="OrthoDB" id="9799640at2"/>
<evidence type="ECO:0000256" key="1">
    <source>
        <dbReference type="ARBA" id="ARBA00010914"/>
    </source>
</evidence>
<reference evidence="8 9" key="1">
    <citation type="submission" date="2016-10" db="EMBL/GenBank/DDBJ databases">
        <authorList>
            <person name="de Groot N.N."/>
        </authorList>
    </citation>
    <scope>NUCLEOTIDE SEQUENCE [LARGE SCALE GENOMIC DNA]</scope>
    <source>
        <strain evidence="8 9">DSM 23609</strain>
    </source>
</reference>
<dbReference type="SUPFAM" id="SSF54292">
    <property type="entry name" value="2Fe-2S ferredoxin-like"/>
    <property type="match status" value="1"/>
</dbReference>
<evidence type="ECO:0000256" key="5">
    <source>
        <dbReference type="ARBA" id="ARBA00023014"/>
    </source>
</evidence>
<dbReference type="InterPro" id="IPR036010">
    <property type="entry name" value="2Fe-2S_ferredoxin-like_sf"/>
</dbReference>
<keyword evidence="2" id="KW-0001">2Fe-2S</keyword>
<comment type="cofactor">
    <cofactor evidence="6">
        <name>[2Fe-2S] cluster</name>
        <dbReference type="ChEBI" id="CHEBI:190135"/>
    </cofactor>
</comment>
<evidence type="ECO:0000256" key="4">
    <source>
        <dbReference type="ARBA" id="ARBA00023004"/>
    </source>
</evidence>
<dbReference type="PANTHER" id="PTHR23426:SF65">
    <property type="entry name" value="FERREDOXIN-2, MITOCHONDRIAL"/>
    <property type="match status" value="1"/>
</dbReference>
<accession>A0A1I2JQJ2</accession>
<evidence type="ECO:0000256" key="3">
    <source>
        <dbReference type="ARBA" id="ARBA00022723"/>
    </source>
</evidence>
<protein>
    <submittedName>
        <fullName evidence="8">Ferredoxin, 2Fe-2S</fullName>
    </submittedName>
</protein>
<keyword evidence="5" id="KW-0411">Iron-sulfur</keyword>
<keyword evidence="9" id="KW-1185">Reference proteome</keyword>